<dbReference type="SUPFAM" id="SSF55103">
    <property type="entry name" value="FAD-linked oxidases, C-terminal domain"/>
    <property type="match status" value="1"/>
</dbReference>
<dbReference type="PROSITE" id="PS51387">
    <property type="entry name" value="FAD_PCMH"/>
    <property type="match status" value="1"/>
</dbReference>
<dbReference type="GO" id="GO:0071949">
    <property type="term" value="F:FAD binding"/>
    <property type="evidence" value="ECO:0007669"/>
    <property type="project" value="InterPro"/>
</dbReference>
<sequence>KPQLLSPQTNKKRFGSKGLKLPTTIVSQIAITHKNTYTQKKMIAYIEPYFLDNDADTASAATATGKSTDGVSESLDIQGEILWGDTAAGIAGKDFGGMNCVKPLAVVRPVGPEDIAGAVKAALRSDQLTVAARGNGHSINGQAMAEGGLVVDMSSTAENHFEVGFLSGGSGTAFVDVSGGALWEDVLKRCVSEYGLAPRSWTDYLGLTVGGTLSNAGVSGQAFRYGPQTENVRWIRIVYTEFDEFTRDAEWLVSQDDESSFDYVEGFVVVNGDDPVNGWPTVPLHPDHDFDPTRLPQSAGSVLYCLELALHFRDSDSTSTVDKRVDRLIGRLRFDEGLSLRKSRRRAARGKRRTLGLTSSCRSVILKISIGRWDDRTSVVLPEGEIFYIVALLRFVPPCAKASSVEKMVAQNQEIVQWCVKKGIDFKLYLPHYKSREEWIRHFGNRWSRFVDRKAMFDPMAILSPGQKIFNRAR</sequence>
<evidence type="ECO:0000256" key="2">
    <source>
        <dbReference type="ARBA" id="ARBA00005466"/>
    </source>
</evidence>
<proteinExistence type="inferred from homology"/>
<dbReference type="GO" id="GO:0019139">
    <property type="term" value="F:cytokinin dehydrogenase activity"/>
    <property type="evidence" value="ECO:0007669"/>
    <property type="project" value="UniProtKB-EC"/>
</dbReference>
<evidence type="ECO:0000259" key="6">
    <source>
        <dbReference type="PROSITE" id="PS51387"/>
    </source>
</evidence>
<dbReference type="InterPro" id="IPR016164">
    <property type="entry name" value="FAD-linked_Oxase-like_C"/>
</dbReference>
<keyword evidence="8" id="KW-1185">Reference proteome</keyword>
<dbReference type="InterPro" id="IPR036318">
    <property type="entry name" value="FAD-bd_PCMH-like_sf"/>
</dbReference>
<reference evidence="7 8" key="1">
    <citation type="submission" date="2022-03" db="EMBL/GenBank/DDBJ databases">
        <authorList>
            <person name="Nunn A."/>
            <person name="Chopra R."/>
            <person name="Nunn A."/>
            <person name="Contreras Garrido A."/>
        </authorList>
    </citation>
    <scope>NUCLEOTIDE SEQUENCE [LARGE SCALE GENOMIC DNA]</scope>
</reference>
<keyword evidence="4" id="KW-0274">FAD</keyword>
<dbReference type="InterPro" id="IPR015345">
    <property type="entry name" value="Cytokinin_DH_FAD/cytokin-bd"/>
</dbReference>
<dbReference type="InterPro" id="IPR016170">
    <property type="entry name" value="Cytok_DH_C_sf"/>
</dbReference>
<keyword evidence="3" id="KW-0285">Flavoprotein</keyword>
<comment type="cofactor">
    <cofactor evidence="1">
        <name>FAD</name>
        <dbReference type="ChEBI" id="CHEBI:57692"/>
    </cofactor>
</comment>
<organism evidence="7 8">
    <name type="scientific">Thlaspi arvense</name>
    <name type="common">Field penny-cress</name>
    <dbReference type="NCBI Taxonomy" id="13288"/>
    <lineage>
        <taxon>Eukaryota</taxon>
        <taxon>Viridiplantae</taxon>
        <taxon>Streptophyta</taxon>
        <taxon>Embryophyta</taxon>
        <taxon>Tracheophyta</taxon>
        <taxon>Spermatophyta</taxon>
        <taxon>Magnoliopsida</taxon>
        <taxon>eudicotyledons</taxon>
        <taxon>Gunneridae</taxon>
        <taxon>Pentapetalae</taxon>
        <taxon>rosids</taxon>
        <taxon>malvids</taxon>
        <taxon>Brassicales</taxon>
        <taxon>Brassicaceae</taxon>
        <taxon>Thlaspideae</taxon>
        <taxon>Thlaspi</taxon>
    </lineage>
</organism>
<evidence type="ECO:0000256" key="1">
    <source>
        <dbReference type="ARBA" id="ARBA00001974"/>
    </source>
</evidence>
<feature type="non-terminal residue" evidence="7">
    <location>
        <position position="474"/>
    </location>
</feature>
<keyword evidence="5" id="KW-0560">Oxidoreductase</keyword>
<dbReference type="GO" id="GO:0009690">
    <property type="term" value="P:cytokinin metabolic process"/>
    <property type="evidence" value="ECO:0007669"/>
    <property type="project" value="InterPro"/>
</dbReference>
<dbReference type="EMBL" id="OU466862">
    <property type="protein sequence ID" value="CAH2072223.1"/>
    <property type="molecule type" value="Genomic_DNA"/>
</dbReference>
<dbReference type="InterPro" id="IPR050432">
    <property type="entry name" value="FAD-linked_Oxidoreductases_BP"/>
</dbReference>
<dbReference type="PANTHER" id="PTHR13878">
    <property type="entry name" value="GULONOLACTONE OXIDASE"/>
    <property type="match status" value="1"/>
</dbReference>
<gene>
    <name evidence="7" type="ORF">TAV2_LOCUS20200</name>
</gene>
<evidence type="ECO:0000313" key="8">
    <source>
        <dbReference type="Proteomes" id="UP000836841"/>
    </source>
</evidence>
<protein>
    <recommendedName>
        <fullName evidence="6">FAD-binding PCMH-type domain-containing protein</fullName>
    </recommendedName>
</protein>
<dbReference type="InterPro" id="IPR016167">
    <property type="entry name" value="FAD-bd_PCMH_sub1"/>
</dbReference>
<evidence type="ECO:0000313" key="7">
    <source>
        <dbReference type="EMBL" id="CAH2072223.1"/>
    </source>
</evidence>
<name>A0AAU9SV86_THLAR</name>
<feature type="domain" description="FAD-binding PCMH-type" evidence="6">
    <location>
        <begin position="99"/>
        <end position="287"/>
    </location>
</feature>
<dbReference type="Proteomes" id="UP000836841">
    <property type="component" value="Chromosome 6"/>
</dbReference>
<comment type="similarity">
    <text evidence="2">Belongs to the oxygen-dependent FAD-linked oxidoreductase family.</text>
</comment>
<dbReference type="AlphaFoldDB" id="A0AAU9SV86"/>
<dbReference type="Gene3D" id="3.30.43.10">
    <property type="entry name" value="Uridine Diphospho-n-acetylenolpyruvylglucosamine Reductase, domain 2"/>
    <property type="match status" value="2"/>
</dbReference>
<evidence type="ECO:0000256" key="4">
    <source>
        <dbReference type="ARBA" id="ARBA00022827"/>
    </source>
</evidence>
<dbReference type="PANTHER" id="PTHR13878:SF112">
    <property type="entry name" value="CYTOKININ DEHYDROGENASE 7"/>
    <property type="match status" value="1"/>
</dbReference>
<dbReference type="Pfam" id="PF09265">
    <property type="entry name" value="Cytokin-bind"/>
    <property type="match status" value="2"/>
</dbReference>
<accession>A0AAU9SV86</accession>
<dbReference type="Gene3D" id="3.40.462.10">
    <property type="entry name" value="FAD-linked oxidases, C-terminal domain"/>
    <property type="match status" value="1"/>
</dbReference>
<dbReference type="InterPro" id="IPR016166">
    <property type="entry name" value="FAD-bd_PCMH"/>
</dbReference>
<evidence type="ECO:0000256" key="3">
    <source>
        <dbReference type="ARBA" id="ARBA00022630"/>
    </source>
</evidence>
<evidence type="ECO:0000256" key="5">
    <source>
        <dbReference type="ARBA" id="ARBA00023002"/>
    </source>
</evidence>
<dbReference type="SUPFAM" id="SSF56176">
    <property type="entry name" value="FAD-binding/transporter-associated domain-like"/>
    <property type="match status" value="1"/>
</dbReference>